<dbReference type="EMBL" id="CP159289">
    <property type="protein sequence ID" value="XCH23491.1"/>
    <property type="molecule type" value="Genomic_DNA"/>
</dbReference>
<reference evidence="1" key="1">
    <citation type="submission" date="2024-06" db="EMBL/GenBank/DDBJ databases">
        <title>Sequencing and assembly of the genome of Dyadobacter sp. strain 676, a symbiont of Cyamopsis tetragonoloba.</title>
        <authorList>
            <person name="Guro P."/>
            <person name="Sazanova A."/>
            <person name="Kuznetsova I."/>
            <person name="Belimov A."/>
            <person name="Safronova V."/>
        </authorList>
    </citation>
    <scope>NUCLEOTIDE SEQUENCE</scope>
    <source>
        <strain evidence="1">676</strain>
    </source>
</reference>
<sequence length="225" mass="25989">MKEPGIESASAFATRVLPKWAIIAFLWCVACGCQTSGKQDQRSTETKKDRGHHYDPVEAEETRAISNILFGIAVPEFQTQLRIFLEKSLKLDSIDKSGGKFYNHAIGNYIFSSVHPSFHQNKLYKIDIQGKYVGYEKYTAEIPHQKEVLDKMLTKWFGAPEFNYPLREWYHTEHNHRYESGRWRAGRKVIETYISNRGHQYTYDLSILLPEVETLRGGPEGEVAK</sequence>
<dbReference type="RefSeq" id="WP_353718815.1">
    <property type="nucleotide sequence ID" value="NZ_CP159289.1"/>
</dbReference>
<name>A0AAU8FIW9_9BACT</name>
<proteinExistence type="predicted"/>
<evidence type="ECO:0000313" key="1">
    <source>
        <dbReference type="EMBL" id="XCH23491.1"/>
    </source>
</evidence>
<organism evidence="1">
    <name type="scientific">Dyadobacter sp. 676</name>
    <dbReference type="NCBI Taxonomy" id="3088362"/>
    <lineage>
        <taxon>Bacteria</taxon>
        <taxon>Pseudomonadati</taxon>
        <taxon>Bacteroidota</taxon>
        <taxon>Cytophagia</taxon>
        <taxon>Cytophagales</taxon>
        <taxon>Spirosomataceae</taxon>
        <taxon>Dyadobacter</taxon>
    </lineage>
</organism>
<gene>
    <name evidence="1" type="ORF">ABV298_24770</name>
</gene>
<dbReference type="AlphaFoldDB" id="A0AAU8FIW9"/>
<protein>
    <submittedName>
        <fullName evidence="1">Uncharacterized protein</fullName>
    </submittedName>
</protein>
<dbReference type="PROSITE" id="PS51257">
    <property type="entry name" value="PROKAR_LIPOPROTEIN"/>
    <property type="match status" value="1"/>
</dbReference>
<accession>A0AAU8FIW9</accession>